<dbReference type="AlphaFoldDB" id="Q1K239"/>
<dbReference type="InterPro" id="IPR023393">
    <property type="entry name" value="START-like_dom_sf"/>
</dbReference>
<proteinExistence type="predicted"/>
<keyword evidence="2" id="KW-1185">Reference proteome</keyword>
<protein>
    <recommendedName>
        <fullName evidence="3">START domain-containing protein</fullName>
    </recommendedName>
</protein>
<organism evidence="1 2">
    <name type="scientific">Desulfuromonas acetoxidans (strain DSM 684 / 11070)</name>
    <dbReference type="NCBI Taxonomy" id="281689"/>
    <lineage>
        <taxon>Bacteria</taxon>
        <taxon>Pseudomonadati</taxon>
        <taxon>Thermodesulfobacteriota</taxon>
        <taxon>Desulfuromonadia</taxon>
        <taxon>Desulfuromonadales</taxon>
        <taxon>Desulfuromonadaceae</taxon>
        <taxon>Desulfuromonas</taxon>
    </lineage>
</organism>
<evidence type="ECO:0000313" key="2">
    <source>
        <dbReference type="Proteomes" id="UP000005695"/>
    </source>
</evidence>
<evidence type="ECO:0008006" key="3">
    <source>
        <dbReference type="Google" id="ProtNLM"/>
    </source>
</evidence>
<comment type="caution">
    <text evidence="1">The sequence shown here is derived from an EMBL/GenBank/DDBJ whole genome shotgun (WGS) entry which is preliminary data.</text>
</comment>
<reference evidence="1" key="1">
    <citation type="submission" date="2006-05" db="EMBL/GenBank/DDBJ databases">
        <title>Annotation of the draft genome assembly of Desulfuromonas acetoxidans DSM 684.</title>
        <authorList>
            <consortium name="US DOE Joint Genome Institute (JGI-ORNL)"/>
            <person name="Larimer F."/>
            <person name="Land M."/>
            <person name="Hauser L."/>
        </authorList>
    </citation>
    <scope>NUCLEOTIDE SEQUENCE [LARGE SCALE GENOMIC DNA]</scope>
    <source>
        <strain evidence="1">DSM 684</strain>
    </source>
</reference>
<dbReference type="OrthoDB" id="5734556at2"/>
<name>Q1K239_DESA6</name>
<dbReference type="Proteomes" id="UP000005695">
    <property type="component" value="Unassembled WGS sequence"/>
</dbReference>
<reference evidence="1" key="2">
    <citation type="submission" date="2006-05" db="EMBL/GenBank/DDBJ databases">
        <title>Sequencing of the draft genome and assembly of Desulfuromonas acetoxidans DSM 684.</title>
        <authorList>
            <consortium name="US DOE Joint Genome Institute (JGI-PGF)"/>
            <person name="Copeland A."/>
            <person name="Lucas S."/>
            <person name="Lapidus A."/>
            <person name="Barry K."/>
            <person name="Detter J.C."/>
            <person name="Glavina del Rio T."/>
            <person name="Hammon N."/>
            <person name="Israni S."/>
            <person name="Dalin E."/>
            <person name="Tice H."/>
            <person name="Bruce D."/>
            <person name="Pitluck S."/>
            <person name="Richardson P."/>
        </authorList>
    </citation>
    <scope>NUCLEOTIDE SEQUENCE [LARGE SCALE GENOMIC DNA]</scope>
    <source>
        <strain evidence="1">DSM 684</strain>
    </source>
</reference>
<evidence type="ECO:0000313" key="1">
    <source>
        <dbReference type="EMBL" id="EAT16600.1"/>
    </source>
</evidence>
<gene>
    <name evidence="1" type="ORF">Dace_2695</name>
</gene>
<dbReference type="Gene3D" id="3.30.530.20">
    <property type="match status" value="1"/>
</dbReference>
<sequence>MVKESSKFLFGAFVLLVLMPTVCLAAGEPQPLWIYESTDAGVALYHQQDAAEGLLPFKAVAELNIASEQIVLALLEAEQKPLWAPKLKGTTVHATLAANCFQYSEYYTTPWPFKDREFLLLGTIARQGETIVFSAVDAPDRHFRDDRHVQANIHELTFAVIPLATNRTRVEFTFSGDLGGWIPDFVQEIIQKRWPVRFIQALQGYLRNNTLDESERYRLLEKVLAYDQRESVALVD</sequence>
<dbReference type="SUPFAM" id="SSF55961">
    <property type="entry name" value="Bet v1-like"/>
    <property type="match status" value="1"/>
</dbReference>
<dbReference type="RefSeq" id="WP_005998625.1">
    <property type="nucleotide sequence ID" value="NZ_AAEW02000004.1"/>
</dbReference>
<dbReference type="EMBL" id="AAEW02000004">
    <property type="protein sequence ID" value="EAT16600.1"/>
    <property type="molecule type" value="Genomic_DNA"/>
</dbReference>
<accession>Q1K239</accession>